<accession>K9YJ59</accession>
<dbReference type="GO" id="GO:0016787">
    <property type="term" value="F:hydrolase activity"/>
    <property type="evidence" value="ECO:0007669"/>
    <property type="project" value="UniProtKB-UniRule"/>
</dbReference>
<protein>
    <submittedName>
        <fullName evidence="4">Suppressor</fullName>
    </submittedName>
</protein>
<dbReference type="Pfam" id="PF01734">
    <property type="entry name" value="Patatin"/>
    <property type="match status" value="1"/>
</dbReference>
<gene>
    <name evidence="4" type="ordered locus">Cyast_0145</name>
</gene>
<dbReference type="PROSITE" id="PS51635">
    <property type="entry name" value="PNPLA"/>
    <property type="match status" value="1"/>
</dbReference>
<evidence type="ECO:0000256" key="2">
    <source>
        <dbReference type="PROSITE-ProRule" id="PRU01161"/>
    </source>
</evidence>
<sequence length="593" mass="68058">MKGGISSGIVYPPAILELVDNNYYFKQIGGSSAGAIAACATAAAEYGRREGNDKSFDTFQDKTEKFLSEPKTVTNLRSLFQPTKENQPLFDLIFKLLEADNKLLFLLTNILPLTSIFTRTTFGFGNFKLNSLTENYHLTHLKKNHWGLCTGMEGVSPVRGENRKAVTQWLHDVIQKCSGLNNTKPLTFGDLEDTPPQDKITLRMVTSNLSQNQPYILPFEHHYFIFERNEFNQLFPQELVDYMVNDLVPKQTQEYQQNNNFALPIIDNHKGKEYYFLPIGKYMPVLVATRMSMSFPILFSMIPLYSIKASAKNKPIIKEEDLLINLFSDGGISSNFPIHFFDALIPSYPTFGIDLVTQQTTDQFSFIPTNIRGEYYKIPEPNVYLPKPDHLPSPMRYELDGLLNIIMKGIFPTAQNYRDTMQSGLPSYRERIVKIYLEENEGGLNLNMTSSQIENLQNKGHEAGTKLTQEFHFRHHQWVRVKIMMGLLEKGLTTIDRANFNYQLLLEQQQNNSFPYAEKDENWGIESQKRINALACLIVMFKQPEIIDQIKNMIDDLPAEISPDEQNELNKIFAITKPLEDEKQILLRVTPEI</sequence>
<dbReference type="InterPro" id="IPR002641">
    <property type="entry name" value="PNPLA_dom"/>
</dbReference>
<dbReference type="SUPFAM" id="SSF52151">
    <property type="entry name" value="FabD/lysophospholipase-like"/>
    <property type="match status" value="1"/>
</dbReference>
<feature type="short sequence motif" description="DGA/G" evidence="2">
    <location>
        <begin position="329"/>
        <end position="331"/>
    </location>
</feature>
<feature type="short sequence motif" description="GXSXG" evidence="2">
    <location>
        <begin position="30"/>
        <end position="34"/>
    </location>
</feature>
<dbReference type="InterPro" id="IPR016035">
    <property type="entry name" value="Acyl_Trfase/lysoPLipase"/>
</dbReference>
<proteinExistence type="predicted"/>
<evidence type="ECO:0000313" key="4">
    <source>
        <dbReference type="EMBL" id="AFZ46128.1"/>
    </source>
</evidence>
<feature type="active site" description="Proton acceptor" evidence="2">
    <location>
        <position position="329"/>
    </location>
</feature>
<keyword evidence="1 2" id="KW-0443">Lipid metabolism</keyword>
<comment type="caution">
    <text evidence="2">Lacks conserved residue(s) required for the propagation of feature annotation.</text>
</comment>
<dbReference type="eggNOG" id="COG1752">
    <property type="taxonomic scope" value="Bacteria"/>
</dbReference>
<evidence type="ECO:0000256" key="1">
    <source>
        <dbReference type="ARBA" id="ARBA00023098"/>
    </source>
</evidence>
<dbReference type="Proteomes" id="UP000010483">
    <property type="component" value="Chromosome"/>
</dbReference>
<dbReference type="KEGG" id="csn:Cyast_0145"/>
<dbReference type="BioCyc" id="CSTA292563:G1353-144-MONOMER"/>
<evidence type="ECO:0000313" key="5">
    <source>
        <dbReference type="Proteomes" id="UP000010483"/>
    </source>
</evidence>
<dbReference type="PATRIC" id="fig|292563.3.peg.152"/>
<dbReference type="STRING" id="292563.Cyast_0145"/>
<reference evidence="5" key="1">
    <citation type="journal article" date="2013" name="Proc. Natl. Acad. Sci. U.S.A.">
        <title>Improving the coverage of the cyanobacterial phylum using diversity-driven genome sequencing.</title>
        <authorList>
            <person name="Shih P.M."/>
            <person name="Wu D."/>
            <person name="Latifi A."/>
            <person name="Axen S.D."/>
            <person name="Fewer D.P."/>
            <person name="Talla E."/>
            <person name="Calteau A."/>
            <person name="Cai F."/>
            <person name="Tandeau de Marsac N."/>
            <person name="Rippka R."/>
            <person name="Herdman M."/>
            <person name="Sivonen K."/>
            <person name="Coursin T."/>
            <person name="Laurent T."/>
            <person name="Goodwin L."/>
            <person name="Nolan M."/>
            <person name="Davenport K.W."/>
            <person name="Han C.S."/>
            <person name="Rubin E.M."/>
            <person name="Eisen J.A."/>
            <person name="Woyke T."/>
            <person name="Gugger M."/>
            <person name="Kerfeld C.A."/>
        </authorList>
    </citation>
    <scope>NUCLEOTIDE SEQUENCE [LARGE SCALE GENOMIC DNA]</scope>
    <source>
        <strain evidence="5">ATCC 29140 / PCC 7202</strain>
    </source>
</reference>
<keyword evidence="2" id="KW-0378">Hydrolase</keyword>
<evidence type="ECO:0000259" key="3">
    <source>
        <dbReference type="PROSITE" id="PS51635"/>
    </source>
</evidence>
<dbReference type="AlphaFoldDB" id="K9YJ59"/>
<keyword evidence="2" id="KW-0442">Lipid degradation</keyword>
<feature type="active site" description="Nucleophile" evidence="2">
    <location>
        <position position="32"/>
    </location>
</feature>
<organism evidence="4 5">
    <name type="scientific">Cyanobacterium stanieri (strain ATCC 29140 / PCC 7202)</name>
    <dbReference type="NCBI Taxonomy" id="292563"/>
    <lineage>
        <taxon>Bacteria</taxon>
        <taxon>Bacillati</taxon>
        <taxon>Cyanobacteriota</taxon>
        <taxon>Cyanophyceae</taxon>
        <taxon>Oscillatoriophycideae</taxon>
        <taxon>Chroococcales</taxon>
        <taxon>Geminocystaceae</taxon>
        <taxon>Cyanobacterium</taxon>
    </lineage>
</organism>
<dbReference type="HOGENOM" id="CLU_026844_0_0_3"/>
<keyword evidence="5" id="KW-1185">Reference proteome</keyword>
<dbReference type="Gene3D" id="3.40.1090.10">
    <property type="entry name" value="Cytosolic phospholipase A2 catalytic domain"/>
    <property type="match status" value="1"/>
</dbReference>
<feature type="domain" description="PNPLA" evidence="3">
    <location>
        <begin position="1"/>
        <end position="342"/>
    </location>
</feature>
<dbReference type="GO" id="GO:0016042">
    <property type="term" value="P:lipid catabolic process"/>
    <property type="evidence" value="ECO:0007669"/>
    <property type="project" value="UniProtKB-UniRule"/>
</dbReference>
<dbReference type="EMBL" id="CP003940">
    <property type="protein sequence ID" value="AFZ46128.1"/>
    <property type="molecule type" value="Genomic_DNA"/>
</dbReference>
<name>K9YJ59_CYASC</name>